<reference evidence="5" key="1">
    <citation type="submission" date="2016-10" db="EMBL/GenBank/DDBJ databases">
        <authorList>
            <person name="Varghese N."/>
            <person name="Submissions S."/>
        </authorList>
    </citation>
    <scope>NUCLEOTIDE SEQUENCE [LARGE SCALE GENOMIC DNA]</scope>
    <source>
        <strain evidence="5">OK042</strain>
    </source>
</reference>
<evidence type="ECO:0000256" key="1">
    <source>
        <dbReference type="ARBA" id="ARBA00005278"/>
    </source>
</evidence>
<dbReference type="RefSeq" id="WP_092273057.1">
    <property type="nucleotide sequence ID" value="NZ_FORT01000014.1"/>
</dbReference>
<accession>A0A1I3ZU00</accession>
<gene>
    <name evidence="4" type="ORF">SAMN05518846_1142</name>
</gene>
<sequence>MTREEHLERLFSHCGDVIITRFITAENQPMLLVYCQGLVDLHHMQEVVIPQLDSRLSEGDLRALPISFLSSDVDIWVDRLFAGVLLLFLGELPPFAWDISSRPQRSTEDANTEVSIKGPRDGFIEDLSSNIALIRKRLRTLSLACEFLTLGTRSRSEVALLYMKDGTPPDIVETIRDRLISSSSKKVINSAILEQKLSDQAYSLFPLVDYSGRPDFVVFMLMEGKAVVLVDGSPVAIIAPVTLLELIKSPEDDQYPVGYVWLERILRLGGIWISVFLPGFWIALSAYNIEEFPFQLLATITQGRKGLPFSAPMELLSVLFIFEFLREAGARLPKTVGQTLALVGALIIGDASIRAGFTSPSMLFIGSLTVVASFTLINQSLSGAVSVARFFVFLLSAVVGTYGFVVSILMIIYYLSTLTSIGRPYLLLKSSNFLSTLFLVLFRPLISIFQRSSKKGRDVN</sequence>
<comment type="similarity">
    <text evidence="1">Belongs to the GerABKA family.</text>
</comment>
<dbReference type="Proteomes" id="UP000198915">
    <property type="component" value="Unassembled WGS sequence"/>
</dbReference>
<keyword evidence="3" id="KW-1133">Transmembrane helix</keyword>
<dbReference type="InterPro" id="IPR050768">
    <property type="entry name" value="UPF0353/GerABKA_families"/>
</dbReference>
<evidence type="ECO:0000313" key="5">
    <source>
        <dbReference type="Proteomes" id="UP000198915"/>
    </source>
</evidence>
<dbReference type="AlphaFoldDB" id="A0A1I3ZU00"/>
<keyword evidence="3" id="KW-0812">Transmembrane</keyword>
<name>A0A1I3ZU00_9BACL</name>
<dbReference type="InterPro" id="IPR004995">
    <property type="entry name" value="Spore_Ger"/>
</dbReference>
<dbReference type="GO" id="GO:0016020">
    <property type="term" value="C:membrane"/>
    <property type="evidence" value="ECO:0007669"/>
    <property type="project" value="InterPro"/>
</dbReference>
<dbReference type="Pfam" id="PF03323">
    <property type="entry name" value="GerA"/>
    <property type="match status" value="1"/>
</dbReference>
<dbReference type="GO" id="GO:0009847">
    <property type="term" value="P:spore germination"/>
    <property type="evidence" value="ECO:0007669"/>
    <property type="project" value="InterPro"/>
</dbReference>
<dbReference type="PANTHER" id="PTHR22550">
    <property type="entry name" value="SPORE GERMINATION PROTEIN"/>
    <property type="match status" value="1"/>
</dbReference>
<proteinExistence type="inferred from homology"/>
<feature type="transmembrane region" description="Helical" evidence="3">
    <location>
        <begin position="390"/>
        <end position="414"/>
    </location>
</feature>
<evidence type="ECO:0000256" key="2">
    <source>
        <dbReference type="ARBA" id="ARBA00023136"/>
    </source>
</evidence>
<evidence type="ECO:0000256" key="3">
    <source>
        <dbReference type="SAM" id="Phobius"/>
    </source>
</evidence>
<organism evidence="4 5">
    <name type="scientific">Brevibacillus centrosporus</name>
    <dbReference type="NCBI Taxonomy" id="54910"/>
    <lineage>
        <taxon>Bacteria</taxon>
        <taxon>Bacillati</taxon>
        <taxon>Bacillota</taxon>
        <taxon>Bacilli</taxon>
        <taxon>Bacillales</taxon>
        <taxon>Paenibacillaceae</taxon>
        <taxon>Brevibacillus</taxon>
    </lineage>
</organism>
<evidence type="ECO:0000313" key="4">
    <source>
        <dbReference type="EMBL" id="SFK47654.1"/>
    </source>
</evidence>
<feature type="transmembrane region" description="Helical" evidence="3">
    <location>
        <begin position="426"/>
        <end position="446"/>
    </location>
</feature>
<dbReference type="STRING" id="1884381.SAMN05518846_1142"/>
<keyword evidence="5" id="KW-1185">Reference proteome</keyword>
<feature type="transmembrane region" description="Helical" evidence="3">
    <location>
        <begin position="361"/>
        <end position="378"/>
    </location>
</feature>
<dbReference type="PANTHER" id="PTHR22550:SF5">
    <property type="entry name" value="LEUCINE ZIPPER PROTEIN 4"/>
    <property type="match status" value="1"/>
</dbReference>
<keyword evidence="2 3" id="KW-0472">Membrane</keyword>
<dbReference type="PIRSF" id="PIRSF005690">
    <property type="entry name" value="GerBA"/>
    <property type="match status" value="1"/>
</dbReference>
<protein>
    <submittedName>
        <fullName evidence="4">GerA spore germination protein</fullName>
    </submittedName>
</protein>
<dbReference type="EMBL" id="FORT01000014">
    <property type="protein sequence ID" value="SFK47654.1"/>
    <property type="molecule type" value="Genomic_DNA"/>
</dbReference>